<proteinExistence type="predicted"/>
<protein>
    <submittedName>
        <fullName evidence="1">Uncharacterized protein</fullName>
    </submittedName>
</protein>
<name>A0AAV1Z669_9ARAC</name>
<keyword evidence="2" id="KW-1185">Reference proteome</keyword>
<dbReference type="AlphaFoldDB" id="A0AAV1Z669"/>
<sequence length="41" mass="4921">MLSLLEPSRRKEQWFSASLSKCRRSTVGNRDVFPLRVTRRR</sequence>
<dbReference type="Proteomes" id="UP001497382">
    <property type="component" value="Unassembled WGS sequence"/>
</dbReference>
<dbReference type="EMBL" id="CAXIEN010000019">
    <property type="protein sequence ID" value="CAL1265779.1"/>
    <property type="molecule type" value="Genomic_DNA"/>
</dbReference>
<organism evidence="1 2">
    <name type="scientific">Larinioides sclopetarius</name>
    <dbReference type="NCBI Taxonomy" id="280406"/>
    <lineage>
        <taxon>Eukaryota</taxon>
        <taxon>Metazoa</taxon>
        <taxon>Ecdysozoa</taxon>
        <taxon>Arthropoda</taxon>
        <taxon>Chelicerata</taxon>
        <taxon>Arachnida</taxon>
        <taxon>Araneae</taxon>
        <taxon>Araneomorphae</taxon>
        <taxon>Entelegynae</taxon>
        <taxon>Araneoidea</taxon>
        <taxon>Araneidae</taxon>
        <taxon>Larinioides</taxon>
    </lineage>
</organism>
<comment type="caution">
    <text evidence="1">The sequence shown here is derived from an EMBL/GenBank/DDBJ whole genome shotgun (WGS) entry which is preliminary data.</text>
</comment>
<feature type="non-terminal residue" evidence="1">
    <location>
        <position position="41"/>
    </location>
</feature>
<evidence type="ECO:0000313" key="1">
    <source>
        <dbReference type="EMBL" id="CAL1265779.1"/>
    </source>
</evidence>
<reference evidence="1 2" key="1">
    <citation type="submission" date="2024-04" db="EMBL/GenBank/DDBJ databases">
        <authorList>
            <person name="Rising A."/>
            <person name="Reimegard J."/>
            <person name="Sonavane S."/>
            <person name="Akerstrom W."/>
            <person name="Nylinder S."/>
            <person name="Hedman E."/>
            <person name="Kallberg Y."/>
        </authorList>
    </citation>
    <scope>NUCLEOTIDE SEQUENCE [LARGE SCALE GENOMIC DNA]</scope>
</reference>
<evidence type="ECO:0000313" key="2">
    <source>
        <dbReference type="Proteomes" id="UP001497382"/>
    </source>
</evidence>
<accession>A0AAV1Z669</accession>
<gene>
    <name evidence="1" type="ORF">LARSCL_LOCUS2728</name>
</gene>